<accession>A0ABP7PWA1</accession>
<name>A0ABP7PWA1_9GAMM</name>
<protein>
    <submittedName>
        <fullName evidence="1">Proteasome-type protease</fullName>
    </submittedName>
</protein>
<comment type="caution">
    <text evidence="1">The sequence shown here is derived from an EMBL/GenBank/DDBJ whole genome shotgun (WGS) entry which is preliminary data.</text>
</comment>
<dbReference type="GO" id="GO:0006508">
    <property type="term" value="P:proteolysis"/>
    <property type="evidence" value="ECO:0007669"/>
    <property type="project" value="UniProtKB-KW"/>
</dbReference>
<proteinExistence type="predicted"/>
<dbReference type="InterPro" id="IPR001353">
    <property type="entry name" value="Proteasome_sua/b"/>
</dbReference>
<dbReference type="RefSeq" id="WP_344808035.1">
    <property type="nucleotide sequence ID" value="NZ_BAABBO010000014.1"/>
</dbReference>
<dbReference type="EMBL" id="BAABBO010000014">
    <property type="protein sequence ID" value="GAA3971504.1"/>
    <property type="molecule type" value="Genomic_DNA"/>
</dbReference>
<sequence length="243" mass="27274">MTYCVAIAVDKGLVFASDSRTNAGVDHISVYPKMNTFEIPGRAYFVLCSAGNLATTQAVVKAIQRDLDHEVSESLATCRDMSDAARYIGTLSVRHRLYYQKELEQKATFDASFLLGGQVRGESPDLMMIYPEGNYITYSPYSPYMQLGETKYGKPILDRVIKCATSLEDAAKCALVSLDSTMRSNLSVAPPIDLLILEKDAFEPAHRWQLKLNSPYYASLRKRWGEGLLDLFNNLPAFDWEKE</sequence>
<dbReference type="PIRSF" id="PIRSF009120">
    <property type="entry name" value="UCP009120_prtse"/>
    <property type="match status" value="1"/>
</dbReference>
<dbReference type="Pfam" id="PF00227">
    <property type="entry name" value="Proteasome"/>
    <property type="match status" value="1"/>
</dbReference>
<gene>
    <name evidence="1" type="ORF">GCM10022278_31130</name>
</gene>
<evidence type="ECO:0000313" key="2">
    <source>
        <dbReference type="Proteomes" id="UP001501337"/>
    </source>
</evidence>
<keyword evidence="1" id="KW-0645">Protease</keyword>
<dbReference type="GO" id="GO:0008233">
    <property type="term" value="F:peptidase activity"/>
    <property type="evidence" value="ECO:0007669"/>
    <property type="project" value="UniProtKB-KW"/>
</dbReference>
<evidence type="ECO:0000313" key="1">
    <source>
        <dbReference type="EMBL" id="GAA3971504.1"/>
    </source>
</evidence>
<keyword evidence="2" id="KW-1185">Reference proteome</keyword>
<dbReference type="GO" id="GO:0000502">
    <property type="term" value="C:proteasome complex"/>
    <property type="evidence" value="ECO:0007669"/>
    <property type="project" value="UniProtKB-KW"/>
</dbReference>
<dbReference type="InterPro" id="IPR016545">
    <property type="entry name" value="UCP009120_prtse"/>
</dbReference>
<dbReference type="SUPFAM" id="SSF56235">
    <property type="entry name" value="N-terminal nucleophile aminohydrolases (Ntn hydrolases)"/>
    <property type="match status" value="1"/>
</dbReference>
<organism evidence="1 2">
    <name type="scientific">Allohahella marinimesophila</name>
    <dbReference type="NCBI Taxonomy" id="1054972"/>
    <lineage>
        <taxon>Bacteria</taxon>
        <taxon>Pseudomonadati</taxon>
        <taxon>Pseudomonadota</taxon>
        <taxon>Gammaproteobacteria</taxon>
        <taxon>Oceanospirillales</taxon>
        <taxon>Hahellaceae</taxon>
        <taxon>Allohahella</taxon>
    </lineage>
</organism>
<reference evidence="2" key="1">
    <citation type="journal article" date="2019" name="Int. J. Syst. Evol. Microbiol.">
        <title>The Global Catalogue of Microorganisms (GCM) 10K type strain sequencing project: providing services to taxonomists for standard genome sequencing and annotation.</title>
        <authorList>
            <consortium name="The Broad Institute Genomics Platform"/>
            <consortium name="The Broad Institute Genome Sequencing Center for Infectious Disease"/>
            <person name="Wu L."/>
            <person name="Ma J."/>
        </authorList>
    </citation>
    <scope>NUCLEOTIDE SEQUENCE [LARGE SCALE GENOMIC DNA]</scope>
    <source>
        <strain evidence="2">JCM 17555</strain>
    </source>
</reference>
<keyword evidence="1" id="KW-0378">Hydrolase</keyword>
<dbReference type="Proteomes" id="UP001501337">
    <property type="component" value="Unassembled WGS sequence"/>
</dbReference>
<dbReference type="InterPro" id="IPR029055">
    <property type="entry name" value="Ntn_hydrolases_N"/>
</dbReference>
<keyword evidence="1" id="KW-0647">Proteasome</keyword>
<dbReference type="Gene3D" id="3.60.20.10">
    <property type="entry name" value="Glutamine Phosphoribosylpyrophosphate, subunit 1, domain 1"/>
    <property type="match status" value="1"/>
</dbReference>